<keyword evidence="3" id="KW-1185">Reference proteome</keyword>
<dbReference type="InterPro" id="IPR008979">
    <property type="entry name" value="Galactose-bd-like_sf"/>
</dbReference>
<sequence>MQDALESFMRQESLLKSFSFINSIPGTGIEFLLRTVLVTFVMLGLTRSVTLAQVEVTSLDGQTVVGELVSLDAKQLVLNAGDAVKVVALDRVMNITWQDHKPVNTTEEAGIQNLLLIDGSHLIGRNAITDGLNVTFESASLGAMTVPLKNVKSLRFKTLNATTREQWNTLIQKPYSDDRLVIQKGEVLDFLAGVVTQYDTEKVQFLYDGNEIPVRLAKVFGIIHPADMMPNQTATCSLKTTSGESLFVNQVSVSEGQMMVRTGPGEQVVLPLESIAQLDFSLGRIVYLSDMAPEGTEYTPFFDTVWEFQRDRTVDGSPLQIGKKKYSKGLWVHSKTTLTYRLAGEFSRLQATLGIDAAVAMAGHGNVDVVISADDEVLFTQNISARDSAIPLDLSLTGKRFLKITVDFGKGLDIGDHLDIADARLIK</sequence>
<dbReference type="SUPFAM" id="SSF49785">
    <property type="entry name" value="Galactose-binding domain-like"/>
    <property type="match status" value="1"/>
</dbReference>
<reference evidence="2 3" key="1">
    <citation type="submission" date="2019-02" db="EMBL/GenBank/DDBJ databases">
        <title>Deep-cultivation of Planctomycetes and their phenomic and genomic characterization uncovers novel biology.</title>
        <authorList>
            <person name="Wiegand S."/>
            <person name="Jogler M."/>
            <person name="Boedeker C."/>
            <person name="Pinto D."/>
            <person name="Vollmers J."/>
            <person name="Rivas-Marin E."/>
            <person name="Kohn T."/>
            <person name="Peeters S.H."/>
            <person name="Heuer A."/>
            <person name="Rast P."/>
            <person name="Oberbeckmann S."/>
            <person name="Bunk B."/>
            <person name="Jeske O."/>
            <person name="Meyerdierks A."/>
            <person name="Storesund J.E."/>
            <person name="Kallscheuer N."/>
            <person name="Luecker S."/>
            <person name="Lage O.M."/>
            <person name="Pohl T."/>
            <person name="Merkel B.J."/>
            <person name="Hornburger P."/>
            <person name="Mueller R.-W."/>
            <person name="Bruemmer F."/>
            <person name="Labrenz M."/>
            <person name="Spormann A.M."/>
            <person name="Op Den Camp H."/>
            <person name="Overmann J."/>
            <person name="Amann R."/>
            <person name="Jetten M.S.M."/>
            <person name="Mascher T."/>
            <person name="Medema M.H."/>
            <person name="Devos D.P."/>
            <person name="Kaster A.-K."/>
            <person name="Ovreas L."/>
            <person name="Rohde M."/>
            <person name="Galperin M.Y."/>
            <person name="Jogler C."/>
        </authorList>
    </citation>
    <scope>NUCLEOTIDE SEQUENCE [LARGE SCALE GENOMIC DNA]</scope>
    <source>
        <strain evidence="2 3">Pan54</strain>
    </source>
</reference>
<dbReference type="AlphaFoldDB" id="A0A5C5XDY8"/>
<evidence type="ECO:0000313" key="2">
    <source>
        <dbReference type="EMBL" id="TWT61004.1"/>
    </source>
</evidence>
<dbReference type="Pfam" id="PF08305">
    <property type="entry name" value="NPCBM"/>
    <property type="match status" value="1"/>
</dbReference>
<dbReference type="SMART" id="SM00776">
    <property type="entry name" value="NPCBM"/>
    <property type="match status" value="1"/>
</dbReference>
<dbReference type="Gene3D" id="2.60.120.1060">
    <property type="entry name" value="NPCBM/NEW2 domain"/>
    <property type="match status" value="1"/>
</dbReference>
<comment type="caution">
    <text evidence="2">The sequence shown here is derived from an EMBL/GenBank/DDBJ whole genome shotgun (WGS) entry which is preliminary data.</text>
</comment>
<dbReference type="InterPro" id="IPR013222">
    <property type="entry name" value="Glyco_hyd_98_carb-bd"/>
</dbReference>
<evidence type="ECO:0000313" key="3">
    <source>
        <dbReference type="Proteomes" id="UP000316095"/>
    </source>
</evidence>
<evidence type="ECO:0000259" key="1">
    <source>
        <dbReference type="SMART" id="SM00776"/>
    </source>
</evidence>
<dbReference type="InterPro" id="IPR038637">
    <property type="entry name" value="NPCBM_sf"/>
</dbReference>
<proteinExistence type="predicted"/>
<gene>
    <name evidence="2" type="ORF">Pan54_17370</name>
</gene>
<dbReference type="EMBL" id="SJPG01000001">
    <property type="protein sequence ID" value="TWT61004.1"/>
    <property type="molecule type" value="Genomic_DNA"/>
</dbReference>
<protein>
    <submittedName>
        <fullName evidence="2">NPCBM/NEW2 domain protein</fullName>
    </submittedName>
</protein>
<name>A0A5C5XDY8_9PLAN</name>
<dbReference type="Proteomes" id="UP000316095">
    <property type="component" value="Unassembled WGS sequence"/>
</dbReference>
<accession>A0A5C5XDY8</accession>
<feature type="domain" description="Glycosyl hydrolase family 98 putative carbohydrate-binding module" evidence="1">
    <location>
        <begin position="282"/>
        <end position="427"/>
    </location>
</feature>
<dbReference type="OrthoDB" id="272011at2"/>
<organism evidence="2 3">
    <name type="scientific">Rubinisphaera italica</name>
    <dbReference type="NCBI Taxonomy" id="2527969"/>
    <lineage>
        <taxon>Bacteria</taxon>
        <taxon>Pseudomonadati</taxon>
        <taxon>Planctomycetota</taxon>
        <taxon>Planctomycetia</taxon>
        <taxon>Planctomycetales</taxon>
        <taxon>Planctomycetaceae</taxon>
        <taxon>Rubinisphaera</taxon>
    </lineage>
</organism>